<feature type="transmembrane region" description="Helical" evidence="10">
    <location>
        <begin position="128"/>
        <end position="148"/>
    </location>
</feature>
<gene>
    <name evidence="12" type="ORF">ASTO00021_LOCUS14364</name>
</gene>
<evidence type="ECO:0000259" key="11">
    <source>
        <dbReference type="PROSITE" id="PS50192"/>
    </source>
</evidence>
<dbReference type="SMART" id="SM00397">
    <property type="entry name" value="t_SNARE"/>
    <property type="match status" value="1"/>
</dbReference>
<dbReference type="GO" id="GO:0000139">
    <property type="term" value="C:Golgi membrane"/>
    <property type="evidence" value="ECO:0007669"/>
    <property type="project" value="UniProtKB-SubCell"/>
</dbReference>
<dbReference type="CDD" id="cd15853">
    <property type="entry name" value="SNARE_Bet1"/>
    <property type="match status" value="1"/>
</dbReference>
<dbReference type="GO" id="GO:0015031">
    <property type="term" value="P:protein transport"/>
    <property type="evidence" value="ECO:0007669"/>
    <property type="project" value="UniProtKB-KW"/>
</dbReference>
<evidence type="ECO:0000256" key="6">
    <source>
        <dbReference type="ARBA" id="ARBA00023034"/>
    </source>
</evidence>
<reference evidence="12" key="1">
    <citation type="submission" date="2021-01" db="EMBL/GenBank/DDBJ databases">
        <authorList>
            <person name="Corre E."/>
            <person name="Pelletier E."/>
            <person name="Niang G."/>
            <person name="Scheremetjew M."/>
            <person name="Finn R."/>
            <person name="Kale V."/>
            <person name="Holt S."/>
            <person name="Cochrane G."/>
            <person name="Meng A."/>
            <person name="Brown T."/>
            <person name="Cohen L."/>
        </authorList>
    </citation>
    <scope>NUCLEOTIDE SEQUENCE</scope>
    <source>
        <strain evidence="12">GSBS06</strain>
    </source>
</reference>
<evidence type="ECO:0000256" key="10">
    <source>
        <dbReference type="SAM" id="Phobius"/>
    </source>
</evidence>
<evidence type="ECO:0000256" key="3">
    <source>
        <dbReference type="ARBA" id="ARBA00022692"/>
    </source>
</evidence>
<feature type="compositionally biased region" description="Low complexity" evidence="9">
    <location>
        <begin position="14"/>
        <end position="26"/>
    </location>
</feature>
<evidence type="ECO:0000256" key="5">
    <source>
        <dbReference type="ARBA" id="ARBA00022989"/>
    </source>
</evidence>
<feature type="domain" description="T-SNARE coiled-coil homology" evidence="11">
    <location>
        <begin position="57"/>
        <end position="119"/>
    </location>
</feature>
<accession>A0A7S3PMJ3</accession>
<feature type="compositionally biased region" description="Polar residues" evidence="9">
    <location>
        <begin position="1"/>
        <end position="13"/>
    </location>
</feature>
<dbReference type="PROSITE" id="PS50192">
    <property type="entry name" value="T_SNARE"/>
    <property type="match status" value="1"/>
</dbReference>
<feature type="compositionally biased region" description="Polar residues" evidence="9">
    <location>
        <begin position="27"/>
        <end position="41"/>
    </location>
</feature>
<keyword evidence="7 10" id="KW-0472">Membrane</keyword>
<dbReference type="AlphaFoldDB" id="A0A7S3PMJ3"/>
<feature type="region of interest" description="Disordered" evidence="9">
    <location>
        <begin position="1"/>
        <end position="57"/>
    </location>
</feature>
<dbReference type="EMBL" id="HBIN01018844">
    <property type="protein sequence ID" value="CAE0444312.1"/>
    <property type="molecule type" value="Transcribed_RNA"/>
</dbReference>
<keyword evidence="6" id="KW-0333">Golgi apparatus</keyword>
<evidence type="ECO:0000256" key="9">
    <source>
        <dbReference type="SAM" id="MobiDB-lite"/>
    </source>
</evidence>
<sequence length="149" mass="16733">MQQYNQRHNNSTWRQRSGAGGQQSSSYTANMNNRNNLFGSRTQDRSDGARFSEQTQRLYEEQNNAQIDALGDKIGALKHVALNIGAEVDRHNKQLDDMSGQMGGVGELMGGVLKKLDTMLNTGGSKHMCYLILFIILLFLALYFLLMWG</sequence>
<comment type="subcellular location">
    <subcellularLocation>
        <location evidence="8">Endomembrane system</location>
        <topology evidence="8">Single-pass type IV membrane protein</topology>
    </subcellularLocation>
    <subcellularLocation>
        <location evidence="1">Golgi apparatus membrane</location>
    </subcellularLocation>
</comment>
<name>A0A7S3PMJ3_9STRA</name>
<protein>
    <recommendedName>
        <fullName evidence="11">t-SNARE coiled-coil homology domain-containing protein</fullName>
    </recommendedName>
</protein>
<evidence type="ECO:0000256" key="8">
    <source>
        <dbReference type="ARBA" id="ARBA00046280"/>
    </source>
</evidence>
<evidence type="ECO:0000256" key="4">
    <source>
        <dbReference type="ARBA" id="ARBA00022927"/>
    </source>
</evidence>
<dbReference type="Gene3D" id="1.20.5.110">
    <property type="match status" value="1"/>
</dbReference>
<evidence type="ECO:0000256" key="2">
    <source>
        <dbReference type="ARBA" id="ARBA00022448"/>
    </source>
</evidence>
<dbReference type="SUPFAM" id="SSF58038">
    <property type="entry name" value="SNARE fusion complex"/>
    <property type="match status" value="1"/>
</dbReference>
<dbReference type="InterPro" id="IPR039899">
    <property type="entry name" value="BET1_SNARE"/>
</dbReference>
<keyword evidence="4" id="KW-0653">Protein transport</keyword>
<keyword evidence="5 10" id="KW-1133">Transmembrane helix</keyword>
<proteinExistence type="predicted"/>
<keyword evidence="2" id="KW-0813">Transport</keyword>
<organism evidence="12">
    <name type="scientific">Aplanochytrium stocchinoi</name>
    <dbReference type="NCBI Taxonomy" id="215587"/>
    <lineage>
        <taxon>Eukaryota</taxon>
        <taxon>Sar</taxon>
        <taxon>Stramenopiles</taxon>
        <taxon>Bigyra</taxon>
        <taxon>Labyrinthulomycetes</taxon>
        <taxon>Thraustochytrida</taxon>
        <taxon>Thraustochytriidae</taxon>
        <taxon>Aplanochytrium</taxon>
    </lineage>
</organism>
<evidence type="ECO:0000256" key="1">
    <source>
        <dbReference type="ARBA" id="ARBA00004394"/>
    </source>
</evidence>
<keyword evidence="3 10" id="KW-0812">Transmembrane</keyword>
<dbReference type="InterPro" id="IPR000727">
    <property type="entry name" value="T_SNARE_dom"/>
</dbReference>
<evidence type="ECO:0000256" key="7">
    <source>
        <dbReference type="ARBA" id="ARBA00023136"/>
    </source>
</evidence>
<evidence type="ECO:0000313" key="12">
    <source>
        <dbReference type="EMBL" id="CAE0444312.1"/>
    </source>
</evidence>
<dbReference type="PANTHER" id="PTHR12791">
    <property type="entry name" value="GOLGI SNARE BET1-RELATED"/>
    <property type="match status" value="1"/>
</dbReference>